<dbReference type="PANTHER" id="PTHR45870">
    <property type="entry name" value="TUBULIN MONOGLYCYLASE TTLL3"/>
    <property type="match status" value="1"/>
</dbReference>
<feature type="region of interest" description="Disordered" evidence="8">
    <location>
        <begin position="532"/>
        <end position="576"/>
    </location>
</feature>
<dbReference type="GO" id="GO:0046872">
    <property type="term" value="F:metal ion binding"/>
    <property type="evidence" value="ECO:0007669"/>
    <property type="project" value="InterPro"/>
</dbReference>
<evidence type="ECO:0000259" key="9">
    <source>
        <dbReference type="PROSITE" id="PS50975"/>
    </source>
</evidence>
<accession>A0AAD8FIE8</accession>
<keyword evidence="6" id="KW-0206">Cytoskeleton</keyword>
<name>A0AAD8FIE8_BIOPF</name>
<evidence type="ECO:0000256" key="7">
    <source>
        <dbReference type="PROSITE-ProRule" id="PRU00409"/>
    </source>
</evidence>
<keyword evidence="11" id="KW-1185">Reference proteome</keyword>
<feature type="region of interest" description="Disordered" evidence="8">
    <location>
        <begin position="111"/>
        <end position="149"/>
    </location>
</feature>
<keyword evidence="2" id="KW-0963">Cytoplasm</keyword>
<dbReference type="PROSITE" id="PS51221">
    <property type="entry name" value="TTL"/>
    <property type="match status" value="1"/>
</dbReference>
<reference evidence="10" key="2">
    <citation type="submission" date="2023-04" db="EMBL/GenBank/DDBJ databases">
        <authorList>
            <person name="Bu L."/>
            <person name="Lu L."/>
            <person name="Laidemitt M.R."/>
            <person name="Zhang S.M."/>
            <person name="Mutuku M."/>
            <person name="Mkoji G."/>
            <person name="Steinauer M."/>
            <person name="Loker E.S."/>
        </authorList>
    </citation>
    <scope>NUCLEOTIDE SEQUENCE</scope>
    <source>
        <strain evidence="10">KasaAsao</strain>
        <tissue evidence="10">Whole Snail</tissue>
    </source>
</reference>
<reference evidence="10" key="1">
    <citation type="journal article" date="2023" name="PLoS Negl. Trop. Dis.">
        <title>A genome sequence for Biomphalaria pfeifferi, the major vector snail for the human-infecting parasite Schistosoma mansoni.</title>
        <authorList>
            <person name="Bu L."/>
            <person name="Lu L."/>
            <person name="Laidemitt M.R."/>
            <person name="Zhang S.M."/>
            <person name="Mutuku M."/>
            <person name="Mkoji G."/>
            <person name="Steinauer M."/>
            <person name="Loker E.S."/>
        </authorList>
    </citation>
    <scope>NUCLEOTIDE SEQUENCE</scope>
    <source>
        <strain evidence="10">KasaAsao</strain>
    </source>
</reference>
<protein>
    <submittedName>
        <fullName evidence="10">Protein monoglycylase TTLL8-like isoform X2</fullName>
    </submittedName>
</protein>
<dbReference type="Proteomes" id="UP001233172">
    <property type="component" value="Unassembled WGS sequence"/>
</dbReference>
<feature type="compositionally biased region" description="Acidic residues" evidence="8">
    <location>
        <begin position="388"/>
        <end position="414"/>
    </location>
</feature>
<dbReference type="GO" id="GO:0015630">
    <property type="term" value="C:microtubule cytoskeleton"/>
    <property type="evidence" value="ECO:0007669"/>
    <property type="project" value="TreeGrafter"/>
</dbReference>
<dbReference type="GO" id="GO:0005524">
    <property type="term" value="F:ATP binding"/>
    <property type="evidence" value="ECO:0007669"/>
    <property type="project" value="UniProtKB-UniRule"/>
</dbReference>
<feature type="compositionally biased region" description="Polar residues" evidence="8">
    <location>
        <begin position="1310"/>
        <end position="1320"/>
    </location>
</feature>
<sequence length="1506" mass="169316">MGGSRFCQDTVSDTGKTNFTSRGKLDPSIFLRDEGLVKHYKTQRSATQVDASGQVPPKYFNDFDILKDLASDLLRLQNERMLLLKNKLVEMNVDPNQSASLPLHENVNANAVTKSDSKERNPSAKNSLNRQKANEFNLSERTGAENKASKPRKICWPKLDEVKPDKVVFAWDEPRKPGSATLTELKQLEKSIKQHRLSDQNSKKADLKEETNGDVKVNTEASRASKMSPSNNFTLARTKTNVSPGIDIEVNGPMAQNNPESLSQHSDSEKLDLANISNNKPKELKLNIKENEMSDAYLIARSKTMPTLNRMKISPQKLGTNANEGERLRLAKEMAERATKYKKVFTIQGGYSTIRQSLRKRGWVEKFYKIPLTLKKSNSLQKEKKNSDDDDNNNDDNDDDDAAIDDDDDDDVDDMDKKGKVDDQPKVPPWEEEDGIYGIMSRLVRNVNPTLFWVLKRDAIDYRFLTKDQMVNHYCKAGSFTTKVGLCINMRNVVWFDSTDHNTFFPRCYRLSHDEDKDAFVAVRQTSSLPDHISEDEEEIKISDPPAAKPGDDDKKKENENTKTEEVETSLNPMGVTNKNRKKTRAIIPVRVLETAVYQCEKFLASKDHEDIDMPIQTGVLTEQQWDDLIQWYYQLVHEEGSFINVPVDLVKQCESLTRRLAQHCPQFEMDGIRNVWIVKPGAKSRGRGIICYEKLEDMLKLVSSQVVKKDGKYVVQKYIERPLLIYNTKFDIRQWFLVTDWNPLTLWFYRDSYLRFCSQQFTLEDFDQSIHLSNNAIQKHYKNGPRSPRLPDENMSKKQPNAWDELIYPSMKKAIICSLLVTQDLVEYRKSSFELYGADFMLTEDLSPWLIEINSSPSMESSTAVTAKLCAAVLDDTIKVVIDRKLDRNCDIGAFELAYKQALVTVPPYIGINLCVEGQSVRKPGTFTKPQPKQSDPNLADSLFTPRAVTMRQTIADRTLEVKRSTVASDSSPIRNDKSKNFEAATSKLQQAGLSKEIPAKISTFRASGDLEKLKANKVTTASPQNTSSAESKWNSGNDILMFGALSTNVPPKSVESQNTESDSSLVHLDSQDYISRLEAVGSLHTSPGILPNTQYLAGLTQRRFVSKKSVSMNYPIPSVPGVDKDNQPKSVNVSNVETTDLKNSKPLKGNTNLVAFPPGIMLRKKHRKPVSRLLERTLQYNPSESSNFHLPRVSNSGFSVEEGKKDVKIPSIPSMKYIRRSSDNMNNLSYIAIVGSRGTNISGSTWLRACLLCGRGGGLQLDSADPNCRCQQDSILVTSHTFSQEPLMISSLNLQPSKSKPNTRSKLKSSTLRNSVTPTQPPASDDENTSQNISFKSLRPSSAHTEVSTTNIKQRTSRGKSTKKRKSMSTSASAQTGEPMSLYTQPYNFKLHTSLIRAQELYQGHSFSYTSGNWQNVVFHKTQPYISSPSYVMPYSVHAGFNTGLPLAGLRSSTVGVRSTSSHPMVKIWPQLSSHDASLLMNPLGAMGHRRIQLNVKNSKGVIL</sequence>
<comment type="caution">
    <text evidence="10">The sequence shown here is derived from an EMBL/GenBank/DDBJ whole genome shotgun (WGS) entry which is preliminary data.</text>
</comment>
<feature type="compositionally biased region" description="Basic and acidic residues" evidence="8">
    <location>
        <begin position="415"/>
        <end position="425"/>
    </location>
</feature>
<evidence type="ECO:0000256" key="4">
    <source>
        <dbReference type="ARBA" id="ARBA00022741"/>
    </source>
</evidence>
<feature type="compositionally biased region" description="Polar residues" evidence="8">
    <location>
        <begin position="123"/>
        <end position="140"/>
    </location>
</feature>
<keyword evidence="4 7" id="KW-0547">Nucleotide-binding</keyword>
<feature type="compositionally biased region" description="Polar residues" evidence="8">
    <location>
        <begin position="1291"/>
        <end position="1302"/>
    </location>
</feature>
<dbReference type="InterPro" id="IPR051437">
    <property type="entry name" value="TTLL_monoglycylase"/>
</dbReference>
<evidence type="ECO:0000256" key="5">
    <source>
        <dbReference type="ARBA" id="ARBA00022840"/>
    </source>
</evidence>
<dbReference type="PANTHER" id="PTHR45870:SF2">
    <property type="entry name" value="TUBULIN MONOGLYCYLASE TTLL3"/>
    <property type="match status" value="1"/>
</dbReference>
<dbReference type="FunFam" id="3.30.470.20:FF:000032">
    <property type="entry name" value="tubulin monoglycylase TTLL3 isoform X2"/>
    <property type="match status" value="1"/>
</dbReference>
<feature type="compositionally biased region" description="Polar residues" evidence="8">
    <location>
        <begin position="1331"/>
        <end position="1354"/>
    </location>
</feature>
<dbReference type="PROSITE" id="PS50975">
    <property type="entry name" value="ATP_GRASP"/>
    <property type="match status" value="1"/>
</dbReference>
<keyword evidence="3" id="KW-0436">Ligase</keyword>
<feature type="region of interest" description="Disordered" evidence="8">
    <location>
        <begin position="1291"/>
        <end position="1381"/>
    </location>
</feature>
<feature type="region of interest" description="Disordered" evidence="8">
    <location>
        <begin position="379"/>
        <end position="430"/>
    </location>
</feature>
<evidence type="ECO:0000256" key="3">
    <source>
        <dbReference type="ARBA" id="ARBA00022598"/>
    </source>
</evidence>
<dbReference type="SUPFAM" id="SSF56059">
    <property type="entry name" value="Glutathione synthetase ATP-binding domain-like"/>
    <property type="match status" value="1"/>
</dbReference>
<comment type="subcellular location">
    <subcellularLocation>
        <location evidence="1">Cytoplasm</location>
        <location evidence="1">Cytoskeleton</location>
    </subcellularLocation>
</comment>
<evidence type="ECO:0000313" key="10">
    <source>
        <dbReference type="EMBL" id="KAK0064294.1"/>
    </source>
</evidence>
<evidence type="ECO:0000256" key="6">
    <source>
        <dbReference type="ARBA" id="ARBA00023212"/>
    </source>
</evidence>
<dbReference type="InterPro" id="IPR011761">
    <property type="entry name" value="ATP-grasp"/>
</dbReference>
<dbReference type="Pfam" id="PF03133">
    <property type="entry name" value="TTL"/>
    <property type="match status" value="1"/>
</dbReference>
<evidence type="ECO:0000256" key="1">
    <source>
        <dbReference type="ARBA" id="ARBA00004245"/>
    </source>
</evidence>
<dbReference type="GO" id="GO:0005930">
    <property type="term" value="C:axoneme"/>
    <property type="evidence" value="ECO:0007669"/>
    <property type="project" value="TreeGrafter"/>
</dbReference>
<evidence type="ECO:0000256" key="2">
    <source>
        <dbReference type="ARBA" id="ARBA00022490"/>
    </source>
</evidence>
<dbReference type="GO" id="GO:0060271">
    <property type="term" value="P:cilium assembly"/>
    <property type="evidence" value="ECO:0007669"/>
    <property type="project" value="TreeGrafter"/>
</dbReference>
<feature type="compositionally biased region" description="Basic residues" evidence="8">
    <location>
        <begin position="1357"/>
        <end position="1369"/>
    </location>
</feature>
<dbReference type="InterPro" id="IPR004344">
    <property type="entry name" value="TTL/TTLL_fam"/>
</dbReference>
<evidence type="ECO:0000256" key="8">
    <source>
        <dbReference type="SAM" id="MobiDB-lite"/>
    </source>
</evidence>
<dbReference type="EMBL" id="JASAOG010000018">
    <property type="protein sequence ID" value="KAK0064294.1"/>
    <property type="molecule type" value="Genomic_DNA"/>
</dbReference>
<evidence type="ECO:0000313" key="11">
    <source>
        <dbReference type="Proteomes" id="UP001233172"/>
    </source>
</evidence>
<feature type="domain" description="ATP-grasp" evidence="9">
    <location>
        <begin position="839"/>
        <end position="883"/>
    </location>
</feature>
<gene>
    <name evidence="10" type="ORF">Bpfe_006479</name>
</gene>
<organism evidence="10 11">
    <name type="scientific">Biomphalaria pfeifferi</name>
    <name type="common">Bloodfluke planorb</name>
    <name type="synonym">Freshwater snail</name>
    <dbReference type="NCBI Taxonomy" id="112525"/>
    <lineage>
        <taxon>Eukaryota</taxon>
        <taxon>Metazoa</taxon>
        <taxon>Spiralia</taxon>
        <taxon>Lophotrochozoa</taxon>
        <taxon>Mollusca</taxon>
        <taxon>Gastropoda</taxon>
        <taxon>Heterobranchia</taxon>
        <taxon>Euthyneura</taxon>
        <taxon>Panpulmonata</taxon>
        <taxon>Hygrophila</taxon>
        <taxon>Lymnaeoidea</taxon>
        <taxon>Planorbidae</taxon>
        <taxon>Biomphalaria</taxon>
    </lineage>
</organism>
<feature type="compositionally biased region" description="Basic and acidic residues" evidence="8">
    <location>
        <begin position="193"/>
        <end position="213"/>
    </location>
</feature>
<dbReference type="Gene3D" id="3.30.470.20">
    <property type="entry name" value="ATP-grasp fold, B domain"/>
    <property type="match status" value="1"/>
</dbReference>
<dbReference type="GO" id="GO:0070736">
    <property type="term" value="F:protein-glycine ligase activity, initiating"/>
    <property type="evidence" value="ECO:0007669"/>
    <property type="project" value="TreeGrafter"/>
</dbReference>
<feature type="compositionally biased region" description="Basic and acidic residues" evidence="8">
    <location>
        <begin position="550"/>
        <end position="566"/>
    </location>
</feature>
<proteinExistence type="predicted"/>
<feature type="region of interest" description="Disordered" evidence="8">
    <location>
        <begin position="193"/>
        <end position="215"/>
    </location>
</feature>
<keyword evidence="5 7" id="KW-0067">ATP-binding</keyword>
<dbReference type="GO" id="GO:0003341">
    <property type="term" value="P:cilium movement"/>
    <property type="evidence" value="ECO:0007669"/>
    <property type="project" value="TreeGrafter"/>
</dbReference>